<proteinExistence type="predicted"/>
<reference evidence="1 2" key="1">
    <citation type="journal article" date="2019" name="Int. J. Syst. Evol. Microbiol.">
        <title>The Global Catalogue of Microorganisms (GCM) 10K type strain sequencing project: providing services to taxonomists for standard genome sequencing and annotation.</title>
        <authorList>
            <consortium name="The Broad Institute Genomics Platform"/>
            <consortium name="The Broad Institute Genome Sequencing Center for Infectious Disease"/>
            <person name="Wu L."/>
            <person name="Ma J."/>
        </authorList>
    </citation>
    <scope>NUCLEOTIDE SEQUENCE [LARGE SCALE GENOMIC DNA]</scope>
    <source>
        <strain evidence="1 2">JCM 13008</strain>
    </source>
</reference>
<dbReference type="Pfam" id="PF13599">
    <property type="entry name" value="Pentapeptide_4"/>
    <property type="match status" value="1"/>
</dbReference>
<name>A0ABN1TT91_9ACTN</name>
<dbReference type="EMBL" id="BAAALG010000006">
    <property type="protein sequence ID" value="GAA1099748.1"/>
    <property type="molecule type" value="Genomic_DNA"/>
</dbReference>
<accession>A0ABN1TT91</accession>
<keyword evidence="2" id="KW-1185">Reference proteome</keyword>
<gene>
    <name evidence="1" type="ORF">GCM10009668_16900</name>
</gene>
<dbReference type="RefSeq" id="WP_343993304.1">
    <property type="nucleotide sequence ID" value="NZ_BAAALG010000006.1"/>
</dbReference>
<comment type="caution">
    <text evidence="1">The sequence shown here is derived from an EMBL/GenBank/DDBJ whole genome shotgun (WGS) entry which is preliminary data.</text>
</comment>
<dbReference type="SUPFAM" id="SSF141571">
    <property type="entry name" value="Pentapeptide repeat-like"/>
    <property type="match status" value="1"/>
</dbReference>
<dbReference type="Gene3D" id="2.160.20.80">
    <property type="entry name" value="E3 ubiquitin-protein ligase SopA"/>
    <property type="match status" value="1"/>
</dbReference>
<evidence type="ECO:0000313" key="2">
    <source>
        <dbReference type="Proteomes" id="UP001501581"/>
    </source>
</evidence>
<organism evidence="1 2">
    <name type="scientific">Nocardioides dubius</name>
    <dbReference type="NCBI Taxonomy" id="317019"/>
    <lineage>
        <taxon>Bacteria</taxon>
        <taxon>Bacillati</taxon>
        <taxon>Actinomycetota</taxon>
        <taxon>Actinomycetes</taxon>
        <taxon>Propionibacteriales</taxon>
        <taxon>Nocardioidaceae</taxon>
        <taxon>Nocardioides</taxon>
    </lineage>
</organism>
<dbReference type="InterPro" id="IPR001646">
    <property type="entry name" value="5peptide_repeat"/>
</dbReference>
<protein>
    <submittedName>
        <fullName evidence="1">Pentapeptide repeat-containing protein</fullName>
    </submittedName>
</protein>
<dbReference type="Proteomes" id="UP001501581">
    <property type="component" value="Unassembled WGS sequence"/>
</dbReference>
<evidence type="ECO:0000313" key="1">
    <source>
        <dbReference type="EMBL" id="GAA1099748.1"/>
    </source>
</evidence>
<sequence length="219" mass="23785">MARTVRPRPPAITPLVLSDLRGGDVDDLRPRADLEGEEFGGLSFAELSLSGARIDMCRLDAIRAESLDLSGARLTEVGWADLDAPAARAARSQWREVEVSGRLGSLEAYDVDWRGVHFVGCKIGYLNLRNATLFDVRFTECQITDLDLVEATARRVALDGCKIGQLTVHRSDLADVDLRGSSMESIDGIRNLSGITISGDQLQLMAPLLAAELGIDVSY</sequence>